<comment type="caution">
    <text evidence="11">The sequence shown here is derived from an EMBL/GenBank/DDBJ whole genome shotgun (WGS) entry which is preliminary data.</text>
</comment>
<feature type="binding site" evidence="7">
    <location>
        <position position="331"/>
    </location>
    <ligand>
        <name>4-imidazolone-5-propanoate</name>
        <dbReference type="ChEBI" id="CHEBI:77893"/>
    </ligand>
</feature>
<dbReference type="EMBL" id="BQNZ01000010">
    <property type="protein sequence ID" value="GKH74356.1"/>
    <property type="molecule type" value="Genomic_DNA"/>
</dbReference>
<dbReference type="NCBIfam" id="TIGR01224">
    <property type="entry name" value="hutI"/>
    <property type="match status" value="1"/>
</dbReference>
<feature type="binding site" evidence="7">
    <location>
        <position position="252"/>
    </location>
    <ligand>
        <name>Fe(3+)</name>
        <dbReference type="ChEBI" id="CHEBI:29034"/>
    </ligand>
</feature>
<evidence type="ECO:0000256" key="4">
    <source>
        <dbReference type="ARBA" id="ARBA00022808"/>
    </source>
</evidence>
<evidence type="ECO:0000313" key="12">
    <source>
        <dbReference type="EMBL" id="RHC86542.1"/>
    </source>
</evidence>
<accession>A0A3R5X2M6</accession>
<reference evidence="9" key="3">
    <citation type="submission" date="2022-01" db="EMBL/GenBank/DDBJ databases">
        <title>Novel bile acid biosynthetic pathways are enriched in the microbiome of centenarians.</title>
        <authorList>
            <person name="Sato Y."/>
            <person name="Atarashi K."/>
            <person name="Plichta R.D."/>
            <person name="Arai Y."/>
            <person name="Sasajima S."/>
            <person name="Kearney M.S."/>
            <person name="Suda W."/>
            <person name="Takeshita K."/>
            <person name="Sasaki T."/>
            <person name="Okamoto S."/>
            <person name="Skelly N.A."/>
            <person name="Okamura Y."/>
            <person name="Vlamakis H."/>
            <person name="Li Y."/>
            <person name="Tanoue T."/>
            <person name="Takei H."/>
            <person name="Nittono H."/>
            <person name="Narushima S."/>
            <person name="Irie J."/>
            <person name="Itoh H."/>
            <person name="Moriya K."/>
            <person name="Sugiura Y."/>
            <person name="Suematsu M."/>
            <person name="Moritoki N."/>
            <person name="Shibata S."/>
            <person name="Littman R.D."/>
            <person name="Fischbach A.M."/>
            <person name="Uwamino Y."/>
            <person name="Inoue T."/>
            <person name="Honda A."/>
            <person name="Hattori M."/>
            <person name="Murai T."/>
            <person name="Xavier J.R."/>
            <person name="Hirose N."/>
            <person name="Honda K."/>
        </authorList>
    </citation>
    <scope>NUCLEOTIDE SEQUENCE</scope>
    <source>
        <strain evidence="9">CE91-St3</strain>
    </source>
</reference>
<sequence>MEDEKILIRNASQVVTCSGFEAKKGKAMSDVGIIEDGAVAVSDGIITHVGPTEEVLRQVDVGDYLEVDASGRALLPGFVDSHTHFVFGGYREEEFSWRMKGDSYMSIMERGGGIVNTMNATRNASYDDLYGDAYDRLDAMMDMGVTTVEGKSGYGLDLATELIQLRVMKELNDEHPLDVVSTFLGAHAVPPEFAGRTDAYVDYIIEGVLPHVRAEHSVTFCDVFCEQGVFSVEQSERLLKAARSQRFKLKLHADEIVSFGGAELAARLKAVSADHLLHISDTGIKRLARSGTIATLLPLTAFSLNEPYAPGRRMIDAGCAVALASDLNPGSCFSSSIPLLFALACIQMKLTPEEALTALTINGAAALGREKKVGSIDVGKKADLVLLKFPSYKFLPYHIGMNIVDTVIKDGVLYIV</sequence>
<evidence type="ECO:0000256" key="2">
    <source>
        <dbReference type="ARBA" id="ARBA00022723"/>
    </source>
</evidence>
<dbReference type="Gene3D" id="3.20.20.140">
    <property type="entry name" value="Metal-dependent hydrolases"/>
    <property type="match status" value="1"/>
</dbReference>
<evidence type="ECO:0000256" key="5">
    <source>
        <dbReference type="ARBA" id="ARBA00022833"/>
    </source>
</evidence>
<feature type="binding site" evidence="7">
    <location>
        <position position="154"/>
    </location>
    <ligand>
        <name>4-imidazolone-5-propanoate</name>
        <dbReference type="ChEBI" id="CHEBI:77893"/>
    </ligand>
</feature>
<feature type="binding site" evidence="7">
    <location>
        <position position="82"/>
    </location>
    <ligand>
        <name>Zn(2+)</name>
        <dbReference type="ChEBI" id="CHEBI:29105"/>
    </ligand>
</feature>
<feature type="binding site" evidence="7">
    <location>
        <position position="328"/>
    </location>
    <ligand>
        <name>N-formimidoyl-L-glutamate</name>
        <dbReference type="ChEBI" id="CHEBI:58928"/>
    </ligand>
</feature>
<feature type="binding site" evidence="7">
    <location>
        <position position="84"/>
    </location>
    <ligand>
        <name>Zn(2+)</name>
        <dbReference type="ChEBI" id="CHEBI:29105"/>
    </ligand>
</feature>
<dbReference type="PANTHER" id="PTHR42752">
    <property type="entry name" value="IMIDAZOLONEPROPIONASE"/>
    <property type="match status" value="1"/>
</dbReference>
<comment type="similarity">
    <text evidence="7">Belongs to the metallo-dependent hydrolases superfamily. HutI family.</text>
</comment>
<dbReference type="GO" id="GO:0005737">
    <property type="term" value="C:cytoplasm"/>
    <property type="evidence" value="ECO:0007669"/>
    <property type="project" value="UniProtKB-SubCell"/>
</dbReference>
<keyword evidence="3 7" id="KW-0378">Hydrolase</keyword>
<dbReference type="FunFam" id="3.20.20.140:FF:000007">
    <property type="entry name" value="Imidazolonepropionase"/>
    <property type="match status" value="1"/>
</dbReference>
<evidence type="ECO:0000259" key="8">
    <source>
        <dbReference type="Pfam" id="PF01979"/>
    </source>
</evidence>
<evidence type="ECO:0000313" key="11">
    <source>
        <dbReference type="EMBL" id="RGN49341.1"/>
    </source>
</evidence>
<dbReference type="GeneID" id="49203238"/>
<dbReference type="InterPro" id="IPR006680">
    <property type="entry name" value="Amidohydro-rel"/>
</dbReference>
<evidence type="ECO:0000256" key="1">
    <source>
        <dbReference type="ARBA" id="ARBA00012864"/>
    </source>
</evidence>
<feature type="binding site" evidence="7">
    <location>
        <position position="255"/>
    </location>
    <ligand>
        <name>4-imidazolone-5-propanoate</name>
        <dbReference type="ChEBI" id="CHEBI:77893"/>
    </ligand>
</feature>
<dbReference type="EMBL" id="WNCR01000010">
    <property type="protein sequence ID" value="MTU30782.1"/>
    <property type="molecule type" value="Genomic_DNA"/>
</dbReference>
<reference evidence="13 14" key="1">
    <citation type="submission" date="2018-08" db="EMBL/GenBank/DDBJ databases">
        <title>A genome reference for cultivated species of the human gut microbiota.</title>
        <authorList>
            <person name="Zou Y."/>
            <person name="Xue W."/>
            <person name="Luo G."/>
        </authorList>
    </citation>
    <scope>NUCLEOTIDE SEQUENCE [LARGE SCALE GENOMIC DNA]</scope>
    <source>
        <strain evidence="12 14">AM34-17</strain>
        <strain evidence="11 13">OM05-11AA</strain>
    </source>
</reference>
<keyword evidence="2 7" id="KW-0479">Metal-binding</keyword>
<feature type="binding site" evidence="7">
    <location>
        <position position="330"/>
    </location>
    <ligand>
        <name>N-formimidoyl-L-glutamate</name>
        <dbReference type="ChEBI" id="CHEBI:58928"/>
    </ligand>
</feature>
<dbReference type="Proteomes" id="UP000437446">
    <property type="component" value="Unassembled WGS sequence"/>
</dbReference>
<keyword evidence="4 7" id="KW-0369">Histidine metabolism</keyword>
<dbReference type="GO" id="GO:0008270">
    <property type="term" value="F:zinc ion binding"/>
    <property type="evidence" value="ECO:0007669"/>
    <property type="project" value="UniProtKB-UniRule"/>
</dbReference>
<dbReference type="InterPro" id="IPR011059">
    <property type="entry name" value="Metal-dep_hydrolase_composite"/>
</dbReference>
<feature type="domain" description="Amidohydrolase-related" evidence="8">
    <location>
        <begin position="272"/>
        <end position="411"/>
    </location>
</feature>
<dbReference type="Proteomes" id="UP000286260">
    <property type="component" value="Unassembled WGS sequence"/>
</dbReference>
<feature type="binding site" evidence="7">
    <location>
        <position position="326"/>
    </location>
    <ligand>
        <name>Zn(2+)</name>
        <dbReference type="ChEBI" id="CHEBI:29105"/>
    </ligand>
</feature>
<dbReference type="OrthoDB" id="9776455at2"/>
<dbReference type="Pfam" id="PF01979">
    <property type="entry name" value="Amidohydro_1"/>
    <property type="match status" value="1"/>
</dbReference>
<evidence type="ECO:0000313" key="9">
    <source>
        <dbReference type="EMBL" id="GKH74356.1"/>
    </source>
</evidence>
<dbReference type="Proteomes" id="UP001055114">
    <property type="component" value="Unassembled WGS sequence"/>
</dbReference>
<dbReference type="AlphaFoldDB" id="A0A3R5X2M6"/>
<dbReference type="RefSeq" id="WP_005637454.1">
    <property type="nucleotide sequence ID" value="NZ_BAABYG010000001.1"/>
</dbReference>
<evidence type="ECO:0000256" key="3">
    <source>
        <dbReference type="ARBA" id="ARBA00022801"/>
    </source>
</evidence>
<reference evidence="10 15" key="2">
    <citation type="journal article" date="2019" name="Nat. Med.">
        <title>A library of human gut bacterial isolates paired with longitudinal multiomics data enables mechanistic microbiome research.</title>
        <authorList>
            <person name="Poyet M."/>
            <person name="Groussin M."/>
            <person name="Gibbons S.M."/>
            <person name="Avila-Pacheco J."/>
            <person name="Jiang X."/>
            <person name="Kearney S.M."/>
            <person name="Perrotta A.R."/>
            <person name="Berdy B."/>
            <person name="Zhao S."/>
            <person name="Lieberman T.D."/>
            <person name="Swanson P.K."/>
            <person name="Smith M."/>
            <person name="Roesemann S."/>
            <person name="Alexander J.E."/>
            <person name="Rich S.A."/>
            <person name="Livny J."/>
            <person name="Vlamakis H."/>
            <person name="Clish C."/>
            <person name="Bullock K."/>
            <person name="Deik A."/>
            <person name="Scott J."/>
            <person name="Pierce K.A."/>
            <person name="Xavier R.J."/>
            <person name="Alm E.J."/>
        </authorList>
    </citation>
    <scope>NUCLEOTIDE SEQUENCE [LARGE SCALE GENOMIC DNA]</scope>
    <source>
        <strain evidence="10 15">BIOML-A25</strain>
    </source>
</reference>
<organism evidence="11 13">
    <name type="scientific">Parabacteroides merdae</name>
    <dbReference type="NCBI Taxonomy" id="46503"/>
    <lineage>
        <taxon>Bacteria</taxon>
        <taxon>Pseudomonadati</taxon>
        <taxon>Bacteroidota</taxon>
        <taxon>Bacteroidia</taxon>
        <taxon>Bacteroidales</taxon>
        <taxon>Tannerellaceae</taxon>
        <taxon>Parabacteroides</taxon>
    </lineage>
</organism>
<comment type="pathway">
    <text evidence="7">Amino-acid degradation; L-histidine degradation into L-glutamate; N-formimidoyl-L-glutamate from L-histidine: step 3/3.</text>
</comment>
<dbReference type="Proteomes" id="UP000261088">
    <property type="component" value="Unassembled WGS sequence"/>
</dbReference>
<dbReference type="InterPro" id="IPR005920">
    <property type="entry name" value="HutI"/>
</dbReference>
<evidence type="ECO:0000256" key="7">
    <source>
        <dbReference type="HAMAP-Rule" id="MF_00372"/>
    </source>
</evidence>
<feature type="binding site" evidence="7">
    <location>
        <position position="84"/>
    </location>
    <ligand>
        <name>Fe(3+)</name>
        <dbReference type="ChEBI" id="CHEBI:29034"/>
    </ligand>
</feature>
<dbReference type="EMBL" id="QSUP01000020">
    <property type="protein sequence ID" value="RGN49341.1"/>
    <property type="molecule type" value="Genomic_DNA"/>
</dbReference>
<dbReference type="UniPathway" id="UPA00379">
    <property type="reaction ID" value="UER00551"/>
</dbReference>
<evidence type="ECO:0000313" key="13">
    <source>
        <dbReference type="Proteomes" id="UP000261088"/>
    </source>
</evidence>
<feature type="binding site" evidence="7">
    <location>
        <position position="252"/>
    </location>
    <ligand>
        <name>Zn(2+)</name>
        <dbReference type="ChEBI" id="CHEBI:29105"/>
    </ligand>
</feature>
<proteinExistence type="inferred from homology"/>
<name>A0A3R5X2M6_9BACT</name>
<dbReference type="HAMAP" id="MF_00372">
    <property type="entry name" value="HutI"/>
    <property type="match status" value="1"/>
</dbReference>
<comment type="catalytic activity">
    <reaction evidence="7">
        <text>4-imidazolone-5-propanoate + H2O = N-formimidoyl-L-glutamate</text>
        <dbReference type="Rhea" id="RHEA:23660"/>
        <dbReference type="ChEBI" id="CHEBI:15377"/>
        <dbReference type="ChEBI" id="CHEBI:58928"/>
        <dbReference type="ChEBI" id="CHEBI:77893"/>
        <dbReference type="EC" id="3.5.2.7"/>
    </reaction>
</comment>
<dbReference type="PANTHER" id="PTHR42752:SF1">
    <property type="entry name" value="IMIDAZOLONEPROPIONASE-RELATED"/>
    <property type="match status" value="1"/>
</dbReference>
<feature type="binding site" evidence="7">
    <location>
        <position position="187"/>
    </location>
    <ligand>
        <name>4-imidazolone-5-propanoate</name>
        <dbReference type="ChEBI" id="CHEBI:77893"/>
    </ligand>
</feature>
<dbReference type="InterPro" id="IPR032466">
    <property type="entry name" value="Metal_Hydrolase"/>
</dbReference>
<gene>
    <name evidence="7 9" type="primary">hutI</name>
    <name evidence="9" type="ORF">CE91St3_42190</name>
    <name evidence="12" type="ORF">DW828_07595</name>
    <name evidence="11" type="ORF">DXB61_14025</name>
    <name evidence="10" type="ORF">GMD66_16510</name>
</gene>
<evidence type="ECO:0000313" key="14">
    <source>
        <dbReference type="Proteomes" id="UP000286260"/>
    </source>
</evidence>
<feature type="binding site" evidence="7">
    <location>
        <position position="91"/>
    </location>
    <ligand>
        <name>4-imidazolone-5-propanoate</name>
        <dbReference type="ChEBI" id="CHEBI:77893"/>
    </ligand>
</feature>
<keyword evidence="6 7" id="KW-0408">Iron</keyword>
<dbReference type="Gene3D" id="2.30.40.10">
    <property type="entry name" value="Urease, subunit C, domain 1"/>
    <property type="match status" value="1"/>
</dbReference>
<dbReference type="SUPFAM" id="SSF51338">
    <property type="entry name" value="Composite domain of metallo-dependent hydrolases"/>
    <property type="match status" value="1"/>
</dbReference>
<evidence type="ECO:0000313" key="15">
    <source>
        <dbReference type="Proteomes" id="UP000437446"/>
    </source>
</evidence>
<dbReference type="EC" id="3.5.2.7" evidence="1 7"/>
<evidence type="ECO:0000313" key="10">
    <source>
        <dbReference type="EMBL" id="MTU30782.1"/>
    </source>
</evidence>
<dbReference type="GO" id="GO:0019557">
    <property type="term" value="P:L-histidine catabolic process to glutamate and formate"/>
    <property type="evidence" value="ECO:0007669"/>
    <property type="project" value="UniProtKB-UniPathway"/>
</dbReference>
<feature type="binding site" evidence="7">
    <location>
        <position position="326"/>
    </location>
    <ligand>
        <name>Fe(3+)</name>
        <dbReference type="ChEBI" id="CHEBI:29034"/>
    </ligand>
</feature>
<feature type="binding site" evidence="7">
    <location>
        <position position="82"/>
    </location>
    <ligand>
        <name>Fe(3+)</name>
        <dbReference type="ChEBI" id="CHEBI:29034"/>
    </ligand>
</feature>
<comment type="cofactor">
    <cofactor evidence="7">
        <name>Zn(2+)</name>
        <dbReference type="ChEBI" id="CHEBI:29105"/>
    </cofactor>
    <cofactor evidence="7">
        <name>Fe(3+)</name>
        <dbReference type="ChEBI" id="CHEBI:29034"/>
    </cofactor>
    <text evidence="7">Binds 1 zinc or iron ion per subunit.</text>
</comment>
<evidence type="ECO:0000256" key="6">
    <source>
        <dbReference type="ARBA" id="ARBA00023004"/>
    </source>
</evidence>
<protein>
    <recommendedName>
        <fullName evidence="1 7">Imidazolonepropionase</fullName>
        <ecNumber evidence="1 7">3.5.2.7</ecNumber>
    </recommendedName>
    <alternativeName>
        <fullName evidence="7">Imidazolone-5-propionate hydrolase</fullName>
    </alternativeName>
</protein>
<dbReference type="GO" id="GO:0050480">
    <property type="term" value="F:imidazolonepropionase activity"/>
    <property type="evidence" value="ECO:0007669"/>
    <property type="project" value="UniProtKB-UniRule"/>
</dbReference>
<comment type="function">
    <text evidence="7">Catalyzes the hydrolytic cleavage of the carbon-nitrogen bond in imidazolone-5-propanoate to yield N-formimidoyl-L-glutamate. It is the third step in the universal histidine degradation pathway.</text>
</comment>
<dbReference type="SUPFAM" id="SSF51556">
    <property type="entry name" value="Metallo-dependent hydrolases"/>
    <property type="match status" value="1"/>
</dbReference>
<dbReference type="GO" id="GO:0019556">
    <property type="term" value="P:L-histidine catabolic process to glutamate and formamide"/>
    <property type="evidence" value="ECO:0007669"/>
    <property type="project" value="UniProtKB-UniRule"/>
</dbReference>
<feature type="binding site" evidence="7">
    <location>
        <position position="154"/>
    </location>
    <ligand>
        <name>N-formimidoyl-L-glutamate</name>
        <dbReference type="ChEBI" id="CHEBI:58928"/>
    </ligand>
</feature>
<dbReference type="GO" id="GO:0005506">
    <property type="term" value="F:iron ion binding"/>
    <property type="evidence" value="ECO:0007669"/>
    <property type="project" value="UniProtKB-UniRule"/>
</dbReference>
<keyword evidence="5 7" id="KW-0862">Zinc</keyword>
<comment type="subcellular location">
    <subcellularLocation>
        <location evidence="7">Cytoplasm</location>
    </subcellularLocation>
</comment>
<keyword evidence="7" id="KW-0963">Cytoplasm</keyword>
<dbReference type="CDD" id="cd01296">
    <property type="entry name" value="Imidazolone-5PH"/>
    <property type="match status" value="1"/>
</dbReference>
<dbReference type="EMBL" id="QSII01000008">
    <property type="protein sequence ID" value="RHC86542.1"/>
    <property type="molecule type" value="Genomic_DNA"/>
</dbReference>